<evidence type="ECO:0000313" key="2">
    <source>
        <dbReference type="Proteomes" id="UP001187315"/>
    </source>
</evidence>
<proteinExistence type="predicted"/>
<keyword evidence="2" id="KW-1185">Reference proteome</keyword>
<sequence>MNLCPPLKATKRELKFMARELLQDLKNESICTHEDPASVRTVGCLIEMKDNLSDCELISIFGTYITEATNLDIHTLVTERLQAINQYLQSIQKLNASNLCKSEVKNCDVAFKESDGDYEKICKVMSLLEFLTQWLSRVHC</sequence>
<comment type="caution">
    <text evidence="1">The sequence shown here is derived from an EMBL/GenBank/DDBJ whole genome shotgun (WGS) entry which is preliminary data.</text>
</comment>
<dbReference type="AlphaFoldDB" id="A0AA88MZF6"/>
<gene>
    <name evidence="1" type="ORF">Q7C36_010623</name>
</gene>
<protein>
    <submittedName>
        <fullName evidence="1">Uncharacterized protein</fullName>
    </submittedName>
</protein>
<organism evidence="1 2">
    <name type="scientific">Tachysurus vachellii</name>
    <name type="common">Darkbarbel catfish</name>
    <name type="synonym">Pelteobagrus vachellii</name>
    <dbReference type="NCBI Taxonomy" id="175792"/>
    <lineage>
        <taxon>Eukaryota</taxon>
        <taxon>Metazoa</taxon>
        <taxon>Chordata</taxon>
        <taxon>Craniata</taxon>
        <taxon>Vertebrata</taxon>
        <taxon>Euteleostomi</taxon>
        <taxon>Actinopterygii</taxon>
        <taxon>Neopterygii</taxon>
        <taxon>Teleostei</taxon>
        <taxon>Ostariophysi</taxon>
        <taxon>Siluriformes</taxon>
        <taxon>Bagridae</taxon>
        <taxon>Tachysurus</taxon>
    </lineage>
</organism>
<accession>A0AA88MZF6</accession>
<name>A0AA88MZF6_TACVA</name>
<dbReference type="Proteomes" id="UP001187315">
    <property type="component" value="Unassembled WGS sequence"/>
</dbReference>
<evidence type="ECO:0000313" key="1">
    <source>
        <dbReference type="EMBL" id="KAK2845769.1"/>
    </source>
</evidence>
<reference evidence="1" key="1">
    <citation type="submission" date="2023-08" db="EMBL/GenBank/DDBJ databases">
        <title>Pelteobagrus vachellii genome.</title>
        <authorList>
            <person name="Liu H."/>
        </authorList>
    </citation>
    <scope>NUCLEOTIDE SEQUENCE</scope>
    <source>
        <strain evidence="1">PRFRI_2022a</strain>
        <tissue evidence="1">Muscle</tissue>
    </source>
</reference>
<dbReference type="EMBL" id="JAVHJS010000010">
    <property type="protein sequence ID" value="KAK2845769.1"/>
    <property type="molecule type" value="Genomic_DNA"/>
</dbReference>